<comment type="caution">
    <text evidence="2">The sequence shown here is derived from an EMBL/GenBank/DDBJ whole genome shotgun (WGS) entry which is preliminary data.</text>
</comment>
<dbReference type="InterPro" id="IPR014001">
    <property type="entry name" value="Helicase_ATP-bd"/>
</dbReference>
<accession>A0A812XSC0</accession>
<dbReference type="InterPro" id="IPR027417">
    <property type="entry name" value="P-loop_NTPase"/>
</dbReference>
<proteinExistence type="predicted"/>
<dbReference type="SUPFAM" id="SSF52540">
    <property type="entry name" value="P-loop containing nucleoside triphosphate hydrolases"/>
    <property type="match status" value="2"/>
</dbReference>
<evidence type="ECO:0000259" key="1">
    <source>
        <dbReference type="SMART" id="SM00487"/>
    </source>
</evidence>
<dbReference type="EMBL" id="CAJNIZ010046526">
    <property type="protein sequence ID" value="CAE7750462.1"/>
    <property type="molecule type" value="Genomic_DNA"/>
</dbReference>
<organism evidence="2 3">
    <name type="scientific">Symbiodinium pilosum</name>
    <name type="common">Dinoflagellate</name>
    <dbReference type="NCBI Taxonomy" id="2952"/>
    <lineage>
        <taxon>Eukaryota</taxon>
        <taxon>Sar</taxon>
        <taxon>Alveolata</taxon>
        <taxon>Dinophyceae</taxon>
        <taxon>Suessiales</taxon>
        <taxon>Symbiodiniaceae</taxon>
        <taxon>Symbiodinium</taxon>
    </lineage>
</organism>
<evidence type="ECO:0000313" key="3">
    <source>
        <dbReference type="Proteomes" id="UP000649617"/>
    </source>
</evidence>
<gene>
    <name evidence="2" type="ORF">SPIL2461_LOCUS21722</name>
</gene>
<dbReference type="GO" id="GO:0016787">
    <property type="term" value="F:hydrolase activity"/>
    <property type="evidence" value="ECO:0007669"/>
    <property type="project" value="InterPro"/>
</dbReference>
<dbReference type="OrthoDB" id="2145528at2759"/>
<dbReference type="Proteomes" id="UP000649617">
    <property type="component" value="Unassembled WGS sequence"/>
</dbReference>
<protein>
    <recommendedName>
        <fullName evidence="1">Helicase ATP-binding domain-containing protein</fullName>
    </recommendedName>
</protein>
<dbReference type="Gene3D" id="3.40.50.300">
    <property type="entry name" value="P-loop containing nucleotide triphosphate hydrolases"/>
    <property type="match status" value="1"/>
</dbReference>
<dbReference type="GO" id="GO:0005524">
    <property type="term" value="F:ATP binding"/>
    <property type="evidence" value="ECO:0007669"/>
    <property type="project" value="InterPro"/>
</dbReference>
<dbReference type="Pfam" id="PF04851">
    <property type="entry name" value="ResIII"/>
    <property type="match status" value="1"/>
</dbReference>
<feature type="non-terminal residue" evidence="2">
    <location>
        <position position="1"/>
    </location>
</feature>
<dbReference type="AlphaFoldDB" id="A0A812XSC0"/>
<reference evidence="2" key="1">
    <citation type="submission" date="2021-02" db="EMBL/GenBank/DDBJ databases">
        <authorList>
            <person name="Dougan E. K."/>
            <person name="Rhodes N."/>
            <person name="Thang M."/>
            <person name="Chan C."/>
        </authorList>
    </citation>
    <scope>NUCLEOTIDE SEQUENCE</scope>
</reference>
<keyword evidence="3" id="KW-1185">Reference proteome</keyword>
<dbReference type="InterPro" id="IPR006935">
    <property type="entry name" value="Helicase/UvrB_N"/>
</dbReference>
<sequence length="1136" mass="123478">MGSQALIAAVAKHFGESRAAAALRYNDFPMVEVPNHQPLGSGCSHGVEENCSCPPAASFVIVSQGVWQSFADQHGNGEELQAMVEERRSVCWRDVLKLMYTPGLPEGKKLILRPRLFEIVAGPEILLETDPQVKKDGVLDAISWAQSCNGTERVHYKLDGYVLRVPSSAPKAFQIEVEAVQEAVGGLVPGGCTVDAVKRCLAQLRPLSLGALKSCLQKIIRFHAVAVQAEEPIPSPVAAATATALLFANRGGFSPELQLFTRGATAAFKRLAVILLEDGYVKEGATPQSLVALLALGLVTQRVSDYEPSRTLVVAAMRLAAQAAASGCLIAWRGKEKAGKAKAQDHINVTSQQATLFQHAAKLLRLLRSFPGDMAMFDQVAAASKAGKLPVQYAARRPDVMPLCHLVDQHTFRGIAHVLGKGAESTFALRFQSLFNKCTGFNPRQADVEGFESRPEVLRARFAQQCCLDAAQQKPKTLLPLISEGMSVSLELDPGVLSAAVGPVPAKAQSKRGSRDLLVMLGVRCPEDEVVMLKPARATRDLFGDLTDQERAEAVAAVRRQELPVQSQLLPGLHKAKFTDGSWHVDGTRWSDLVKDGVRIKVPLVAAPAWCETLTATNAEELLHNDSALEEALSVSGTGMIPNAEKVVLCLASSLPHAVSLRAASLLRQQYVSVSMPTPSLQGGLADQLAAYDGDWLVYRLLVLISRTVPAALRPTMPPNFAVANPVLLRVLEGWMMDGVERAMRSQSALNPAAGSSAKWEGHSSWAAMSRADQSLLEHQREAVDRMHQRDREMKCGGHFLIMDTGLGKTVTSLVYAYRWLCSTGGEAVRRILWVTPAGTVENLVKQLRQTWHCPTHVVPRISAAKKPKAGEGFDLVLKDFMVNVIHADHLRTAIDKGLAEQATSSFIIFDEVDEMYAPTLRTSAARRLCQLCPKFVAQTATPMRKNESQLLAWLADTCSFPVDTKNWLVAASGMVSMQLELGIAAVEEDILVPMVDEVRALCRKLLSSNSTVRWLEMARVVQDNTDKAMVDAALKAAKEDRKTHADGGVLLVADSLQHAAKLRELCSPHLPTGDFASLEAPDAKRFAVVVVTKDKDRGYNSARRLGIMVTGAYAGNAASRHQMRGRLRRLGQKRK</sequence>
<evidence type="ECO:0000313" key="2">
    <source>
        <dbReference type="EMBL" id="CAE7750462.1"/>
    </source>
</evidence>
<dbReference type="GO" id="GO:0003677">
    <property type="term" value="F:DNA binding"/>
    <property type="evidence" value="ECO:0007669"/>
    <property type="project" value="InterPro"/>
</dbReference>
<name>A0A812XSC0_SYMPI</name>
<dbReference type="SMART" id="SM00487">
    <property type="entry name" value="DEXDc"/>
    <property type="match status" value="1"/>
</dbReference>
<feature type="domain" description="Helicase ATP-binding" evidence="1">
    <location>
        <begin position="772"/>
        <end position="977"/>
    </location>
</feature>